<dbReference type="InterPro" id="IPR019533">
    <property type="entry name" value="Peptidase_S26"/>
</dbReference>
<dbReference type="EMBL" id="DPVV01000315">
    <property type="protein sequence ID" value="HCL02652.1"/>
    <property type="molecule type" value="Genomic_DNA"/>
</dbReference>
<keyword evidence="1" id="KW-1133">Transmembrane helix</keyword>
<evidence type="ECO:0000313" key="3">
    <source>
        <dbReference type="EMBL" id="HCL02652.1"/>
    </source>
</evidence>
<evidence type="ECO:0000256" key="1">
    <source>
        <dbReference type="SAM" id="Phobius"/>
    </source>
</evidence>
<evidence type="ECO:0000259" key="2">
    <source>
        <dbReference type="Pfam" id="PF10502"/>
    </source>
</evidence>
<name>A0A3D2X6B3_9FIRM</name>
<feature type="domain" description="Peptidase S26" evidence="2">
    <location>
        <begin position="27"/>
        <end position="71"/>
    </location>
</feature>
<keyword evidence="1" id="KW-0472">Membrane</keyword>
<dbReference type="Pfam" id="PF10502">
    <property type="entry name" value="Peptidase_S26"/>
    <property type="match status" value="1"/>
</dbReference>
<dbReference type="AlphaFoldDB" id="A0A3D2X6B3"/>
<protein>
    <submittedName>
        <fullName evidence="3">Signal peptidase I</fullName>
    </submittedName>
</protein>
<feature type="transmembrane region" description="Helical" evidence="1">
    <location>
        <begin position="26"/>
        <end position="48"/>
    </location>
</feature>
<dbReference type="Proteomes" id="UP000262969">
    <property type="component" value="Unassembled WGS sequence"/>
</dbReference>
<dbReference type="GO" id="GO:0004252">
    <property type="term" value="F:serine-type endopeptidase activity"/>
    <property type="evidence" value="ECO:0007669"/>
    <property type="project" value="InterPro"/>
</dbReference>
<gene>
    <name evidence="3" type="ORF">DHW61_09625</name>
</gene>
<keyword evidence="1" id="KW-0812">Transmembrane</keyword>
<feature type="non-terminal residue" evidence="3">
    <location>
        <position position="72"/>
    </location>
</feature>
<proteinExistence type="predicted"/>
<comment type="caution">
    <text evidence="3">The sequence shown here is derived from an EMBL/GenBank/DDBJ whole genome shotgun (WGS) entry which is preliminary data.</text>
</comment>
<accession>A0A3D2X6B3</accession>
<reference evidence="3 4" key="1">
    <citation type="journal article" date="2018" name="Nat. Biotechnol.">
        <title>A standardized bacterial taxonomy based on genome phylogeny substantially revises the tree of life.</title>
        <authorList>
            <person name="Parks D.H."/>
            <person name="Chuvochina M."/>
            <person name="Waite D.W."/>
            <person name="Rinke C."/>
            <person name="Skarshewski A."/>
            <person name="Chaumeil P.A."/>
            <person name="Hugenholtz P."/>
        </authorList>
    </citation>
    <scope>NUCLEOTIDE SEQUENCE [LARGE SCALE GENOMIC DNA]</scope>
    <source>
        <strain evidence="3">UBA11728</strain>
    </source>
</reference>
<organism evidence="3 4">
    <name type="scientific">Lachnoclostridium phytofermentans</name>
    <dbReference type="NCBI Taxonomy" id="66219"/>
    <lineage>
        <taxon>Bacteria</taxon>
        <taxon>Bacillati</taxon>
        <taxon>Bacillota</taxon>
        <taxon>Clostridia</taxon>
        <taxon>Lachnospirales</taxon>
        <taxon>Lachnospiraceae</taxon>
    </lineage>
</organism>
<dbReference type="GO" id="GO:0006465">
    <property type="term" value="P:signal peptide processing"/>
    <property type="evidence" value="ECO:0007669"/>
    <property type="project" value="InterPro"/>
</dbReference>
<sequence>MAKDLQEPEKKELTTEEKQKKVRNEIISWILIIAAGFIMALLVNKFVIIKVEIPSSSMENTVMTGDRLIGNR</sequence>
<evidence type="ECO:0000313" key="4">
    <source>
        <dbReference type="Proteomes" id="UP000262969"/>
    </source>
</evidence>